<organism evidence="7 8">
    <name type="scientific">Mikania micrantha</name>
    <name type="common">bitter vine</name>
    <dbReference type="NCBI Taxonomy" id="192012"/>
    <lineage>
        <taxon>Eukaryota</taxon>
        <taxon>Viridiplantae</taxon>
        <taxon>Streptophyta</taxon>
        <taxon>Embryophyta</taxon>
        <taxon>Tracheophyta</taxon>
        <taxon>Spermatophyta</taxon>
        <taxon>Magnoliopsida</taxon>
        <taxon>eudicotyledons</taxon>
        <taxon>Gunneridae</taxon>
        <taxon>Pentapetalae</taxon>
        <taxon>asterids</taxon>
        <taxon>campanulids</taxon>
        <taxon>Asterales</taxon>
        <taxon>Asteraceae</taxon>
        <taxon>Asteroideae</taxon>
        <taxon>Heliantheae alliance</taxon>
        <taxon>Eupatorieae</taxon>
        <taxon>Mikania</taxon>
    </lineage>
</organism>
<dbReference type="SUPFAM" id="SSF47459">
    <property type="entry name" value="HLH, helix-loop-helix DNA-binding domain"/>
    <property type="match status" value="1"/>
</dbReference>
<dbReference type="AlphaFoldDB" id="A0A5N6PUQ3"/>
<evidence type="ECO:0000313" key="7">
    <source>
        <dbReference type="EMBL" id="KAD7116491.1"/>
    </source>
</evidence>
<dbReference type="PANTHER" id="PTHR46446:SF11">
    <property type="entry name" value="TRANSCRIPTION FACTOR PRE6"/>
    <property type="match status" value="1"/>
</dbReference>
<evidence type="ECO:0000313" key="8">
    <source>
        <dbReference type="Proteomes" id="UP000326396"/>
    </source>
</evidence>
<evidence type="ECO:0000256" key="2">
    <source>
        <dbReference type="ARBA" id="ARBA00022604"/>
    </source>
</evidence>
<keyword evidence="5" id="KW-0539">Nucleus</keyword>
<dbReference type="Pfam" id="PF23174">
    <property type="entry name" value="bHLH_ILI"/>
    <property type="match status" value="1"/>
</dbReference>
<evidence type="ECO:0000256" key="1">
    <source>
        <dbReference type="ARBA" id="ARBA00004123"/>
    </source>
</evidence>
<comment type="subcellular location">
    <subcellularLocation>
        <location evidence="1">Nucleus</location>
    </subcellularLocation>
</comment>
<dbReference type="GO" id="GO:0005634">
    <property type="term" value="C:nucleus"/>
    <property type="evidence" value="ECO:0007669"/>
    <property type="project" value="UniProtKB-SubCell"/>
</dbReference>
<evidence type="ECO:0000256" key="5">
    <source>
        <dbReference type="ARBA" id="ARBA00023242"/>
    </source>
</evidence>
<reference evidence="7 8" key="1">
    <citation type="submission" date="2019-05" db="EMBL/GenBank/DDBJ databases">
        <title>Mikania micrantha, genome provides insights into the molecular mechanism of rapid growth.</title>
        <authorList>
            <person name="Liu B."/>
        </authorList>
    </citation>
    <scope>NUCLEOTIDE SEQUENCE [LARGE SCALE GENOMIC DNA]</scope>
    <source>
        <strain evidence="7">NLD-2019</strain>
        <tissue evidence="7">Leaf</tissue>
    </source>
</reference>
<dbReference type="PANTHER" id="PTHR46446">
    <property type="entry name" value="TRANSCRIPTION FACTOR PRE"/>
    <property type="match status" value="1"/>
</dbReference>
<dbReference type="InterPro" id="IPR044293">
    <property type="entry name" value="PRE"/>
</dbReference>
<keyword evidence="2" id="KW-0341">Growth regulation</keyword>
<dbReference type="InterPro" id="IPR036638">
    <property type="entry name" value="HLH_DNA-bd_sf"/>
</dbReference>
<comment type="caution">
    <text evidence="7">The sequence shown here is derived from an EMBL/GenBank/DDBJ whole genome shotgun (WGS) entry which is preliminary data.</text>
</comment>
<dbReference type="GO" id="GO:0046983">
    <property type="term" value="F:protein dimerization activity"/>
    <property type="evidence" value="ECO:0007669"/>
    <property type="project" value="InterPro"/>
</dbReference>
<gene>
    <name evidence="7" type="ORF">E3N88_03759</name>
</gene>
<keyword evidence="8" id="KW-1185">Reference proteome</keyword>
<keyword evidence="3" id="KW-0805">Transcription regulation</keyword>
<dbReference type="OrthoDB" id="988630at2759"/>
<keyword evidence="4" id="KW-0804">Transcription</keyword>
<dbReference type="EMBL" id="SZYD01000002">
    <property type="protein sequence ID" value="KAD7116491.1"/>
    <property type="molecule type" value="Genomic_DNA"/>
</dbReference>
<proteinExistence type="predicted"/>
<sequence length="96" mass="11211">MSASRSPYRQTRSSRITDEQIADLIYKLQQLIPQDQIHTAHSHHHKYSSTKVLEETCSYVRRLQREVEDLSQRLSELLQSMDTDSPQAAIIRTLLM</sequence>
<protein>
    <submittedName>
        <fullName evidence="7">Uncharacterized protein</fullName>
    </submittedName>
</protein>
<dbReference type="GO" id="GO:0006355">
    <property type="term" value="P:regulation of DNA-templated transcription"/>
    <property type="evidence" value="ECO:0007669"/>
    <property type="project" value="InterPro"/>
</dbReference>
<dbReference type="Proteomes" id="UP000326396">
    <property type="component" value="Linkage Group LG10"/>
</dbReference>
<dbReference type="Gene3D" id="4.10.280.10">
    <property type="entry name" value="Helix-loop-helix DNA-binding domain"/>
    <property type="match status" value="1"/>
</dbReference>
<keyword evidence="6" id="KW-0175">Coiled coil</keyword>
<name>A0A5N6PUQ3_9ASTR</name>
<accession>A0A5N6PUQ3</accession>
<evidence type="ECO:0000256" key="6">
    <source>
        <dbReference type="SAM" id="Coils"/>
    </source>
</evidence>
<dbReference type="GO" id="GO:0040008">
    <property type="term" value="P:regulation of growth"/>
    <property type="evidence" value="ECO:0007669"/>
    <property type="project" value="InterPro"/>
</dbReference>
<feature type="coiled-coil region" evidence="6">
    <location>
        <begin position="53"/>
        <end position="80"/>
    </location>
</feature>
<evidence type="ECO:0000256" key="4">
    <source>
        <dbReference type="ARBA" id="ARBA00023163"/>
    </source>
</evidence>
<evidence type="ECO:0000256" key="3">
    <source>
        <dbReference type="ARBA" id="ARBA00023015"/>
    </source>
</evidence>